<name>A0AAE1XYW1_9LAMI</name>
<accession>A0AAE1XYW1</accession>
<comment type="caution">
    <text evidence="2">The sequence shown here is derived from an EMBL/GenBank/DDBJ whole genome shotgun (WGS) entry which is preliminary data.</text>
</comment>
<evidence type="ECO:0000259" key="1">
    <source>
        <dbReference type="Pfam" id="PF13966"/>
    </source>
</evidence>
<reference evidence="2" key="1">
    <citation type="submission" date="2020-06" db="EMBL/GenBank/DDBJ databases">
        <authorList>
            <person name="Li T."/>
            <person name="Hu X."/>
            <person name="Zhang T."/>
            <person name="Song X."/>
            <person name="Zhang H."/>
            <person name="Dai N."/>
            <person name="Sheng W."/>
            <person name="Hou X."/>
            <person name="Wei L."/>
        </authorList>
    </citation>
    <scope>NUCLEOTIDE SEQUENCE</scope>
    <source>
        <strain evidence="2">3651</strain>
        <tissue evidence="2">Leaf</tissue>
    </source>
</reference>
<gene>
    <name evidence="2" type="ORF">Salat_2429100</name>
</gene>
<sequence>MGRQGHAFPALADGAQQFWQGLWTTFVPPRVRVQAWRFCDEATPTMANLAQKHAGVETHCVLCGAEVETTKHVLLEGPFARVVWALSHIPWVVLHRWDGDTAGWFSAAIRRLGLKGTPRFLMLCWALWRNRNRRRMEGVVWEPLQVVNDALLLLSQYQEARTKLRLGLLR</sequence>
<feature type="domain" description="Reverse transcriptase zinc-binding" evidence="1">
    <location>
        <begin position="16"/>
        <end position="84"/>
    </location>
</feature>
<keyword evidence="3" id="KW-1185">Reference proteome</keyword>
<organism evidence="2 3">
    <name type="scientific">Sesamum alatum</name>
    <dbReference type="NCBI Taxonomy" id="300844"/>
    <lineage>
        <taxon>Eukaryota</taxon>
        <taxon>Viridiplantae</taxon>
        <taxon>Streptophyta</taxon>
        <taxon>Embryophyta</taxon>
        <taxon>Tracheophyta</taxon>
        <taxon>Spermatophyta</taxon>
        <taxon>Magnoliopsida</taxon>
        <taxon>eudicotyledons</taxon>
        <taxon>Gunneridae</taxon>
        <taxon>Pentapetalae</taxon>
        <taxon>asterids</taxon>
        <taxon>lamiids</taxon>
        <taxon>Lamiales</taxon>
        <taxon>Pedaliaceae</taxon>
        <taxon>Sesamum</taxon>
    </lineage>
</organism>
<proteinExistence type="predicted"/>
<dbReference type="EMBL" id="JACGWO010000009">
    <property type="protein sequence ID" value="KAK4420162.1"/>
    <property type="molecule type" value="Genomic_DNA"/>
</dbReference>
<dbReference type="AlphaFoldDB" id="A0AAE1XYW1"/>
<evidence type="ECO:0000313" key="3">
    <source>
        <dbReference type="Proteomes" id="UP001293254"/>
    </source>
</evidence>
<reference evidence="2" key="2">
    <citation type="journal article" date="2024" name="Plant">
        <title>Genomic evolution and insights into agronomic trait innovations of Sesamum species.</title>
        <authorList>
            <person name="Miao H."/>
            <person name="Wang L."/>
            <person name="Qu L."/>
            <person name="Liu H."/>
            <person name="Sun Y."/>
            <person name="Le M."/>
            <person name="Wang Q."/>
            <person name="Wei S."/>
            <person name="Zheng Y."/>
            <person name="Lin W."/>
            <person name="Duan Y."/>
            <person name="Cao H."/>
            <person name="Xiong S."/>
            <person name="Wang X."/>
            <person name="Wei L."/>
            <person name="Li C."/>
            <person name="Ma Q."/>
            <person name="Ju M."/>
            <person name="Zhao R."/>
            <person name="Li G."/>
            <person name="Mu C."/>
            <person name="Tian Q."/>
            <person name="Mei H."/>
            <person name="Zhang T."/>
            <person name="Gao T."/>
            <person name="Zhang H."/>
        </authorList>
    </citation>
    <scope>NUCLEOTIDE SEQUENCE</scope>
    <source>
        <strain evidence="2">3651</strain>
    </source>
</reference>
<dbReference type="InterPro" id="IPR026960">
    <property type="entry name" value="RVT-Znf"/>
</dbReference>
<dbReference type="Pfam" id="PF13966">
    <property type="entry name" value="zf-RVT"/>
    <property type="match status" value="1"/>
</dbReference>
<evidence type="ECO:0000313" key="2">
    <source>
        <dbReference type="EMBL" id="KAK4420162.1"/>
    </source>
</evidence>
<dbReference type="Proteomes" id="UP001293254">
    <property type="component" value="Unassembled WGS sequence"/>
</dbReference>
<protein>
    <recommendedName>
        <fullName evidence="1">Reverse transcriptase zinc-binding domain-containing protein</fullName>
    </recommendedName>
</protein>